<dbReference type="GO" id="GO:0050660">
    <property type="term" value="F:flavin adenine dinucleotide binding"/>
    <property type="evidence" value="ECO:0007669"/>
    <property type="project" value="InterPro"/>
</dbReference>
<proteinExistence type="inferred from homology"/>
<dbReference type="PRINTS" id="PR00370">
    <property type="entry name" value="FMOXYGENASE"/>
</dbReference>
<comment type="cofactor">
    <cofactor evidence="1">
        <name>FAD</name>
        <dbReference type="ChEBI" id="CHEBI:57692"/>
    </cofactor>
</comment>
<gene>
    <name evidence="8" type="ORF">N7494_007617</name>
</gene>
<dbReference type="GO" id="GO:0004499">
    <property type="term" value="F:N,N-dimethylaniline monooxygenase activity"/>
    <property type="evidence" value="ECO:0007669"/>
    <property type="project" value="InterPro"/>
</dbReference>
<organism evidence="8 9">
    <name type="scientific">Penicillium frequentans</name>
    <dbReference type="NCBI Taxonomy" id="3151616"/>
    <lineage>
        <taxon>Eukaryota</taxon>
        <taxon>Fungi</taxon>
        <taxon>Dikarya</taxon>
        <taxon>Ascomycota</taxon>
        <taxon>Pezizomycotina</taxon>
        <taxon>Eurotiomycetes</taxon>
        <taxon>Eurotiomycetidae</taxon>
        <taxon>Eurotiales</taxon>
        <taxon>Aspergillaceae</taxon>
        <taxon>Penicillium</taxon>
    </lineage>
</organism>
<keyword evidence="7" id="KW-0503">Monooxygenase</keyword>
<evidence type="ECO:0000256" key="6">
    <source>
        <dbReference type="ARBA" id="ARBA00023002"/>
    </source>
</evidence>
<reference evidence="8 9" key="1">
    <citation type="journal article" date="2023" name="IMA Fungus">
        <title>Comparative genomic study of the Penicillium genus elucidates a diverse pangenome and 15 lateral gene transfer events.</title>
        <authorList>
            <person name="Petersen C."/>
            <person name="Sorensen T."/>
            <person name="Nielsen M.R."/>
            <person name="Sondergaard T.E."/>
            <person name="Sorensen J.L."/>
            <person name="Fitzpatrick D.A."/>
            <person name="Frisvad J.C."/>
            <person name="Nielsen K.L."/>
        </authorList>
    </citation>
    <scope>NUCLEOTIDE SEQUENCE [LARGE SCALE GENOMIC DNA]</scope>
    <source>
        <strain evidence="8 9">IBT 35679</strain>
    </source>
</reference>
<evidence type="ECO:0008006" key="10">
    <source>
        <dbReference type="Google" id="ProtNLM"/>
    </source>
</evidence>
<comment type="caution">
    <text evidence="8">The sequence shown here is derived from an EMBL/GenBank/DDBJ whole genome shotgun (WGS) entry which is preliminary data.</text>
</comment>
<dbReference type="InterPro" id="IPR036188">
    <property type="entry name" value="FAD/NAD-bd_sf"/>
</dbReference>
<dbReference type="InterPro" id="IPR020946">
    <property type="entry name" value="Flavin_mOase-like"/>
</dbReference>
<dbReference type="AlphaFoldDB" id="A0AAD6GCY0"/>
<evidence type="ECO:0000256" key="1">
    <source>
        <dbReference type="ARBA" id="ARBA00001974"/>
    </source>
</evidence>
<dbReference type="EMBL" id="JAQIZZ010000006">
    <property type="protein sequence ID" value="KAJ5538138.1"/>
    <property type="molecule type" value="Genomic_DNA"/>
</dbReference>
<sequence>MDIERIAIIGAGASEQKFKTITIFEQRDQPGGVWNYTGDEGTGPNAITIPQPRPSSVPQQPVNGTFISPVYDSLETNIPSSMMQFCDFPFPAGTALFPSHAVVKEYLHRYAEDLRGLIKFQTLVLDVSVSARHPRTEWKVTWLDLQTNQVSDAKFDAVIVANGHHNDPNVPVIPGLAEWDQMYPGSVIHSSLYRRADPFINKKVIVVGHSASGIDIASQISEVSQHPLLISERTKTILTPEKAAVAKSLPEIILLDPMNRRVLFANDHEERDVDCIVFCTGYHFSLPFLSSLQPSIITDGLRPHNLYQHVFYTSEPTLALIGFQQRIVPFVISQAQGAWVARVFSGRLNLPSHAHMQQWIEEWKAIRGDGRNFNVLGFPLDAEYINYLHNKSSAAVRRNGLENDGSGKKSPFWGAKEKWTRERVPLIKKASQALGSRRREITRLEEIGFKFEETLEDTELNKAHL</sequence>
<accession>A0AAD6GCY0</accession>
<keyword evidence="6" id="KW-0560">Oxidoreductase</keyword>
<dbReference type="SUPFAM" id="SSF51905">
    <property type="entry name" value="FAD/NAD(P)-binding domain"/>
    <property type="match status" value="2"/>
</dbReference>
<evidence type="ECO:0000256" key="3">
    <source>
        <dbReference type="ARBA" id="ARBA00022630"/>
    </source>
</evidence>
<dbReference type="InterPro" id="IPR050346">
    <property type="entry name" value="FMO-like"/>
</dbReference>
<dbReference type="InterPro" id="IPR000960">
    <property type="entry name" value="Flavin_mOase"/>
</dbReference>
<evidence type="ECO:0000313" key="9">
    <source>
        <dbReference type="Proteomes" id="UP001220324"/>
    </source>
</evidence>
<evidence type="ECO:0000256" key="5">
    <source>
        <dbReference type="ARBA" id="ARBA00022857"/>
    </source>
</evidence>
<evidence type="ECO:0000256" key="4">
    <source>
        <dbReference type="ARBA" id="ARBA00022827"/>
    </source>
</evidence>
<dbReference type="PANTHER" id="PTHR23023">
    <property type="entry name" value="DIMETHYLANILINE MONOOXYGENASE"/>
    <property type="match status" value="1"/>
</dbReference>
<evidence type="ECO:0000313" key="8">
    <source>
        <dbReference type="EMBL" id="KAJ5538138.1"/>
    </source>
</evidence>
<name>A0AAD6GCY0_9EURO</name>
<dbReference type="FunFam" id="3.50.50.60:FF:000138">
    <property type="entry name" value="Flavin-containing monooxygenase"/>
    <property type="match status" value="1"/>
</dbReference>
<keyword evidence="9" id="KW-1185">Reference proteome</keyword>
<keyword evidence="3" id="KW-0285">Flavoprotein</keyword>
<keyword evidence="5" id="KW-0521">NADP</keyword>
<dbReference type="GO" id="GO:0050661">
    <property type="term" value="F:NADP binding"/>
    <property type="evidence" value="ECO:0007669"/>
    <property type="project" value="InterPro"/>
</dbReference>
<dbReference type="Gene3D" id="3.50.50.60">
    <property type="entry name" value="FAD/NAD(P)-binding domain"/>
    <property type="match status" value="2"/>
</dbReference>
<comment type="similarity">
    <text evidence="2">Belongs to the FMO family.</text>
</comment>
<dbReference type="Pfam" id="PF00743">
    <property type="entry name" value="FMO-like"/>
    <property type="match status" value="2"/>
</dbReference>
<dbReference type="Proteomes" id="UP001220324">
    <property type="component" value="Unassembled WGS sequence"/>
</dbReference>
<protein>
    <recommendedName>
        <fullName evidence="10">Thiol-specific monooxygenase</fullName>
    </recommendedName>
</protein>
<evidence type="ECO:0000256" key="7">
    <source>
        <dbReference type="ARBA" id="ARBA00023033"/>
    </source>
</evidence>
<evidence type="ECO:0000256" key="2">
    <source>
        <dbReference type="ARBA" id="ARBA00009183"/>
    </source>
</evidence>
<keyword evidence="4" id="KW-0274">FAD</keyword>